<name>A0AAE9XN36_9PROT</name>
<proteinExistence type="predicted"/>
<dbReference type="SUPFAM" id="SSF74653">
    <property type="entry name" value="TolA/TonB C-terminal domain"/>
    <property type="match status" value="1"/>
</dbReference>
<accession>A0AAE9XN36</accession>
<sequence length="164" mass="17235">MNKLIIKGALAAALVSGAFGASAMADDKSVLKGWVGGAADAVDDVMVYPARAIRDNLSGATVLRVTINRDGEVVDTDFIKKSRQSVFNAAAKRVAKRADFPAIPASYAGDEMSFALKLEYALVSSYGELRMRERQGIVTGEELADAAPAGARASIQILDTAVGR</sequence>
<feature type="domain" description="TonB C-terminal" evidence="6">
    <location>
        <begin position="33"/>
        <end position="127"/>
    </location>
</feature>
<dbReference type="Pfam" id="PF03544">
    <property type="entry name" value="TonB_C"/>
    <property type="match status" value="1"/>
</dbReference>
<dbReference type="AlphaFoldDB" id="A0AAE9XN36"/>
<organism evidence="7 8">
    <name type="scientific">Gimibacter soli</name>
    <dbReference type="NCBI Taxonomy" id="3024400"/>
    <lineage>
        <taxon>Bacteria</taxon>
        <taxon>Pseudomonadati</taxon>
        <taxon>Pseudomonadota</taxon>
        <taxon>Alphaproteobacteria</taxon>
        <taxon>Kordiimonadales</taxon>
        <taxon>Temperatibacteraceae</taxon>
        <taxon>Gimibacter</taxon>
    </lineage>
</organism>
<reference evidence="7" key="1">
    <citation type="submission" date="2023-01" db="EMBL/GenBank/DDBJ databases">
        <title>The genome sequence of Kordiimonadaceae bacterium 6D33.</title>
        <authorList>
            <person name="Liu Y."/>
        </authorList>
    </citation>
    <scope>NUCLEOTIDE SEQUENCE</scope>
    <source>
        <strain evidence="7">6D33</strain>
    </source>
</reference>
<gene>
    <name evidence="7" type="ORF">PH603_11050</name>
</gene>
<dbReference type="RefSeq" id="WP_289502589.1">
    <property type="nucleotide sequence ID" value="NZ_CP116805.1"/>
</dbReference>
<dbReference type="Proteomes" id="UP001217500">
    <property type="component" value="Chromosome"/>
</dbReference>
<evidence type="ECO:0000256" key="4">
    <source>
        <dbReference type="ARBA" id="ARBA00023136"/>
    </source>
</evidence>
<keyword evidence="5" id="KW-0732">Signal</keyword>
<feature type="signal peptide" evidence="5">
    <location>
        <begin position="1"/>
        <end position="25"/>
    </location>
</feature>
<evidence type="ECO:0000256" key="5">
    <source>
        <dbReference type="SAM" id="SignalP"/>
    </source>
</evidence>
<dbReference type="GO" id="GO:0016020">
    <property type="term" value="C:membrane"/>
    <property type="evidence" value="ECO:0007669"/>
    <property type="project" value="UniProtKB-SubCell"/>
</dbReference>
<dbReference type="EMBL" id="CP116805">
    <property type="protein sequence ID" value="WCL53077.1"/>
    <property type="molecule type" value="Genomic_DNA"/>
</dbReference>
<feature type="chain" id="PRO_5041945195" evidence="5">
    <location>
        <begin position="26"/>
        <end position="164"/>
    </location>
</feature>
<dbReference type="Gene3D" id="3.30.1150.10">
    <property type="match status" value="1"/>
</dbReference>
<keyword evidence="3" id="KW-1133">Transmembrane helix</keyword>
<evidence type="ECO:0000259" key="6">
    <source>
        <dbReference type="PROSITE" id="PS52015"/>
    </source>
</evidence>
<dbReference type="PROSITE" id="PS52015">
    <property type="entry name" value="TONB_CTD"/>
    <property type="match status" value="1"/>
</dbReference>
<keyword evidence="8" id="KW-1185">Reference proteome</keyword>
<evidence type="ECO:0000313" key="8">
    <source>
        <dbReference type="Proteomes" id="UP001217500"/>
    </source>
</evidence>
<dbReference type="KEGG" id="gso:PH603_11050"/>
<comment type="subcellular location">
    <subcellularLocation>
        <location evidence="1">Membrane</location>
        <topology evidence="1">Single-pass membrane protein</topology>
    </subcellularLocation>
</comment>
<keyword evidence="2" id="KW-0812">Transmembrane</keyword>
<dbReference type="InterPro" id="IPR037682">
    <property type="entry name" value="TonB_C"/>
</dbReference>
<dbReference type="NCBIfam" id="TIGR01352">
    <property type="entry name" value="tonB_Cterm"/>
    <property type="match status" value="1"/>
</dbReference>
<evidence type="ECO:0000256" key="2">
    <source>
        <dbReference type="ARBA" id="ARBA00022692"/>
    </source>
</evidence>
<evidence type="ECO:0000256" key="1">
    <source>
        <dbReference type="ARBA" id="ARBA00004167"/>
    </source>
</evidence>
<dbReference type="InterPro" id="IPR006260">
    <property type="entry name" value="TonB/TolA_C"/>
</dbReference>
<evidence type="ECO:0000256" key="3">
    <source>
        <dbReference type="ARBA" id="ARBA00022989"/>
    </source>
</evidence>
<keyword evidence="4" id="KW-0472">Membrane</keyword>
<dbReference type="GO" id="GO:0055085">
    <property type="term" value="P:transmembrane transport"/>
    <property type="evidence" value="ECO:0007669"/>
    <property type="project" value="InterPro"/>
</dbReference>
<protein>
    <submittedName>
        <fullName evidence="7">TonB family protein</fullName>
    </submittedName>
</protein>
<evidence type="ECO:0000313" key="7">
    <source>
        <dbReference type="EMBL" id="WCL53077.1"/>
    </source>
</evidence>